<feature type="compositionally biased region" description="Low complexity" evidence="1">
    <location>
        <begin position="433"/>
        <end position="444"/>
    </location>
</feature>
<feature type="region of interest" description="Disordered" evidence="1">
    <location>
        <begin position="420"/>
        <end position="456"/>
    </location>
</feature>
<dbReference type="OMA" id="RQEINMF"/>
<evidence type="ECO:0000313" key="3">
    <source>
        <dbReference type="Proteomes" id="UP000000709"/>
    </source>
</evidence>
<feature type="region of interest" description="Disordered" evidence="1">
    <location>
        <begin position="102"/>
        <end position="132"/>
    </location>
</feature>
<feature type="compositionally biased region" description="Low complexity" evidence="1">
    <location>
        <begin position="591"/>
        <end position="611"/>
    </location>
</feature>
<protein>
    <submittedName>
        <fullName evidence="2">Uncharacterized protein</fullName>
    </submittedName>
</protein>
<dbReference type="KEGG" id="spaa:SPAPADRAFT_49919"/>
<gene>
    <name evidence="2" type="ORF">SPAPADRAFT_49919</name>
</gene>
<organism evidence="3">
    <name type="scientific">Spathaspora passalidarum (strain NRRL Y-27907 / 11-Y1)</name>
    <dbReference type="NCBI Taxonomy" id="619300"/>
    <lineage>
        <taxon>Eukaryota</taxon>
        <taxon>Fungi</taxon>
        <taxon>Dikarya</taxon>
        <taxon>Ascomycota</taxon>
        <taxon>Saccharomycotina</taxon>
        <taxon>Pichiomycetes</taxon>
        <taxon>Debaryomycetaceae</taxon>
        <taxon>Spathaspora</taxon>
    </lineage>
</organism>
<feature type="compositionally biased region" description="Polar residues" evidence="1">
    <location>
        <begin position="109"/>
        <end position="119"/>
    </location>
</feature>
<feature type="region of interest" description="Disordered" evidence="1">
    <location>
        <begin position="60"/>
        <end position="89"/>
    </location>
</feature>
<dbReference type="eggNOG" id="ENOG502RQ1U">
    <property type="taxonomic scope" value="Eukaryota"/>
</dbReference>
<sequence>MSLSDPLLQEIEEEFMSPHSSLRRTFALASPVGSFTKESSAGGGTIKSTLERLEVQTICSSQPDSLDSNDPGNSPELTRTTQHSEPQTSLDTFSLLYSDHEEPLPAKYPNTSHINTSPSPKAASMTKKSSESVKSIVNPVPHRFSQFVLDQKKNPLDGISIDSPSLKSDYEYRQGTIKSKPSIQRESIESRLETPPRIIRDISDSMGSQATIFSMRHQDIDNLVPFIQQPEKLLTSSIRQRRRQWFKRNKTQRTSNVRLYTVNSSSSSLHRQNAIKFKEGSWAYRVKLRLKKFLVKLKFFSFTVSSKRTKSFKKIKRTNSTSFKSLIGNPSTNPQLGKTPVFKVAKIDRTTLPITENHLPEVRRSRLSEYINQQENTYLSNLPAKAESIRGSEPTVKYADPQMKSLDPWKAPTAIEEIEAEAEAEAEPPAPAPISVSSSVSATAPPAPPPHTDNSFVETHTIPELWKSYLLQVLANRVKLRQEITMFQKFLVDKDLSKTLNDYFDTESKFSDMRSEMKPSKSSVYVDDASTIQSVATTSNYSSLESESQSEEEFNNKVLNRRSMLGDMLEYSSEEEEDDVDDDNDGDNEPESSPLDTTSRSMSSTSMPTRTLSKTYGTIVRRKPTITRSFGISHSLSDLTDSNEKVYSL</sequence>
<evidence type="ECO:0000313" key="2">
    <source>
        <dbReference type="EMBL" id="EGW32989.1"/>
    </source>
</evidence>
<dbReference type="HOGENOM" id="CLU_376415_0_0_1"/>
<feature type="compositionally biased region" description="Acidic residues" evidence="1">
    <location>
        <begin position="572"/>
        <end position="590"/>
    </location>
</feature>
<name>G3AKT5_SPAPN</name>
<feature type="region of interest" description="Disordered" evidence="1">
    <location>
        <begin position="571"/>
        <end position="618"/>
    </location>
</feature>
<dbReference type="RefSeq" id="XP_007374504.1">
    <property type="nucleotide sequence ID" value="XM_007374442.1"/>
</dbReference>
<dbReference type="GeneID" id="18871386"/>
<accession>G3AKT5</accession>
<feature type="region of interest" description="Disordered" evidence="1">
    <location>
        <begin position="539"/>
        <end position="559"/>
    </location>
</feature>
<dbReference type="Proteomes" id="UP000000709">
    <property type="component" value="Unassembled WGS sequence"/>
</dbReference>
<evidence type="ECO:0000256" key="1">
    <source>
        <dbReference type="SAM" id="MobiDB-lite"/>
    </source>
</evidence>
<keyword evidence="3" id="KW-1185">Reference proteome</keyword>
<reference evidence="2 3" key="1">
    <citation type="journal article" date="2011" name="Proc. Natl. Acad. Sci. U.S.A.">
        <title>Comparative genomics of xylose-fermenting fungi for enhanced biofuel production.</title>
        <authorList>
            <person name="Wohlbach D.J."/>
            <person name="Kuo A."/>
            <person name="Sato T.K."/>
            <person name="Potts K.M."/>
            <person name="Salamov A.A."/>
            <person name="LaButti K.M."/>
            <person name="Sun H."/>
            <person name="Clum A."/>
            <person name="Pangilinan J.L."/>
            <person name="Lindquist E.A."/>
            <person name="Lucas S."/>
            <person name="Lapidus A."/>
            <person name="Jin M."/>
            <person name="Gunawan C."/>
            <person name="Balan V."/>
            <person name="Dale B.E."/>
            <person name="Jeffries T.W."/>
            <person name="Zinkel R."/>
            <person name="Barry K.W."/>
            <person name="Grigoriev I.V."/>
            <person name="Gasch A.P."/>
        </authorList>
    </citation>
    <scope>NUCLEOTIDE SEQUENCE [LARGE SCALE GENOMIC DNA]</scope>
    <source>
        <strain evidence="3">NRRL Y-27907 / 11-Y1</strain>
    </source>
</reference>
<dbReference type="OrthoDB" id="4087712at2759"/>
<dbReference type="AlphaFoldDB" id="G3AKT5"/>
<dbReference type="EMBL" id="GL996501">
    <property type="protein sequence ID" value="EGW32989.1"/>
    <property type="molecule type" value="Genomic_DNA"/>
</dbReference>
<dbReference type="InParanoid" id="G3AKT5"/>
<proteinExistence type="predicted"/>